<evidence type="ECO:0000256" key="1">
    <source>
        <dbReference type="SAM" id="MobiDB-lite"/>
    </source>
</evidence>
<gene>
    <name evidence="2" type="ORF">GCM10025881_35090</name>
</gene>
<proteinExistence type="predicted"/>
<protein>
    <submittedName>
        <fullName evidence="2">Uncharacterized protein</fullName>
    </submittedName>
</protein>
<feature type="compositionally biased region" description="Acidic residues" evidence="1">
    <location>
        <begin position="58"/>
        <end position="69"/>
    </location>
</feature>
<feature type="region of interest" description="Disordered" evidence="1">
    <location>
        <begin position="1"/>
        <end position="75"/>
    </location>
</feature>
<name>A0ABQ6KD98_9MICO</name>
<dbReference type="Proteomes" id="UP001157034">
    <property type="component" value="Unassembled WGS sequence"/>
</dbReference>
<feature type="compositionally biased region" description="Polar residues" evidence="1">
    <location>
        <begin position="33"/>
        <end position="43"/>
    </location>
</feature>
<reference evidence="3" key="1">
    <citation type="journal article" date="2019" name="Int. J. Syst. Evol. Microbiol.">
        <title>The Global Catalogue of Microorganisms (GCM) 10K type strain sequencing project: providing services to taxonomists for standard genome sequencing and annotation.</title>
        <authorList>
            <consortium name="The Broad Institute Genomics Platform"/>
            <consortium name="The Broad Institute Genome Sequencing Center for Infectious Disease"/>
            <person name="Wu L."/>
            <person name="Ma J."/>
        </authorList>
    </citation>
    <scope>NUCLEOTIDE SEQUENCE [LARGE SCALE GENOMIC DNA]</scope>
    <source>
        <strain evidence="3">NBRC 108894</strain>
    </source>
</reference>
<feature type="compositionally biased region" description="Basic and acidic residues" evidence="1">
    <location>
        <begin position="1"/>
        <end position="28"/>
    </location>
</feature>
<evidence type="ECO:0000313" key="2">
    <source>
        <dbReference type="EMBL" id="GMA96685.1"/>
    </source>
</evidence>
<accession>A0ABQ6KD98</accession>
<comment type="caution">
    <text evidence="2">The sequence shown here is derived from an EMBL/GenBank/DDBJ whole genome shotgun (WGS) entry which is preliminary data.</text>
</comment>
<organism evidence="2 3">
    <name type="scientific">Pseudolysinimonas kribbensis</name>
    <dbReference type="NCBI Taxonomy" id="433641"/>
    <lineage>
        <taxon>Bacteria</taxon>
        <taxon>Bacillati</taxon>
        <taxon>Actinomycetota</taxon>
        <taxon>Actinomycetes</taxon>
        <taxon>Micrococcales</taxon>
        <taxon>Microbacteriaceae</taxon>
        <taxon>Pseudolysinimonas</taxon>
    </lineage>
</organism>
<keyword evidence="3" id="KW-1185">Reference proteome</keyword>
<evidence type="ECO:0000313" key="3">
    <source>
        <dbReference type="Proteomes" id="UP001157034"/>
    </source>
</evidence>
<dbReference type="RefSeq" id="WP_284255212.1">
    <property type="nucleotide sequence ID" value="NZ_BAAAQO010000004.1"/>
</dbReference>
<dbReference type="EMBL" id="BSVB01000001">
    <property type="protein sequence ID" value="GMA96685.1"/>
    <property type="molecule type" value="Genomic_DNA"/>
</dbReference>
<sequence length="75" mass="8280">MTDTTPEPHDAQRRENDAAEAEEKRLDQETPDALNTLSETARQFLNDPDMDAVRGSDLPDDTSGEEPPQDGDPGR</sequence>